<name>A0ABQ1S2D8_9MICO</name>
<feature type="domain" description="HTH tetR-type" evidence="5">
    <location>
        <begin position="12"/>
        <end position="70"/>
    </location>
</feature>
<dbReference type="PANTHER" id="PTHR30055:SF234">
    <property type="entry name" value="HTH-TYPE TRANSCRIPTIONAL REGULATOR BETI"/>
    <property type="match status" value="1"/>
</dbReference>
<dbReference type="InterPro" id="IPR001647">
    <property type="entry name" value="HTH_TetR"/>
</dbReference>
<reference evidence="7" key="1">
    <citation type="journal article" date="2019" name="Int. J. Syst. Evol. Microbiol.">
        <title>The Global Catalogue of Microorganisms (GCM) 10K type strain sequencing project: providing services to taxonomists for standard genome sequencing and annotation.</title>
        <authorList>
            <consortium name="The Broad Institute Genomics Platform"/>
            <consortium name="The Broad Institute Genome Sequencing Center for Infectious Disease"/>
            <person name="Wu L."/>
            <person name="Ma J."/>
        </authorList>
    </citation>
    <scope>NUCLEOTIDE SEQUENCE [LARGE SCALE GENOMIC DNA]</scope>
    <source>
        <strain evidence="7">CCM 7640</strain>
    </source>
</reference>
<dbReference type="SUPFAM" id="SSF46689">
    <property type="entry name" value="Homeodomain-like"/>
    <property type="match status" value="1"/>
</dbReference>
<keyword evidence="2 4" id="KW-0238">DNA-binding</keyword>
<dbReference type="RefSeq" id="WP_188437863.1">
    <property type="nucleotide sequence ID" value="NZ_BMCM01000006.1"/>
</dbReference>
<dbReference type="EMBL" id="BMCM01000006">
    <property type="protein sequence ID" value="GGD88142.1"/>
    <property type="molecule type" value="Genomic_DNA"/>
</dbReference>
<comment type="caution">
    <text evidence="6">The sequence shown here is derived from an EMBL/GenBank/DDBJ whole genome shotgun (WGS) entry which is preliminary data.</text>
</comment>
<dbReference type="Proteomes" id="UP000629365">
    <property type="component" value="Unassembled WGS sequence"/>
</dbReference>
<dbReference type="PROSITE" id="PS50977">
    <property type="entry name" value="HTH_TETR_2"/>
    <property type="match status" value="1"/>
</dbReference>
<dbReference type="PANTHER" id="PTHR30055">
    <property type="entry name" value="HTH-TYPE TRANSCRIPTIONAL REGULATOR RUTR"/>
    <property type="match status" value="1"/>
</dbReference>
<dbReference type="InterPro" id="IPR009057">
    <property type="entry name" value="Homeodomain-like_sf"/>
</dbReference>
<keyword evidence="7" id="KW-1185">Reference proteome</keyword>
<evidence type="ECO:0000256" key="3">
    <source>
        <dbReference type="ARBA" id="ARBA00023163"/>
    </source>
</evidence>
<dbReference type="Pfam" id="PF00440">
    <property type="entry name" value="TetR_N"/>
    <property type="match status" value="1"/>
</dbReference>
<protein>
    <submittedName>
        <fullName evidence="6">TetR family transcriptional regulator</fullName>
    </submittedName>
</protein>
<evidence type="ECO:0000256" key="2">
    <source>
        <dbReference type="ARBA" id="ARBA00023125"/>
    </source>
</evidence>
<dbReference type="InterPro" id="IPR036271">
    <property type="entry name" value="Tet_transcr_reg_TetR-rel_C_sf"/>
</dbReference>
<keyword evidence="1" id="KW-0805">Transcription regulation</keyword>
<dbReference type="InterPro" id="IPR050109">
    <property type="entry name" value="HTH-type_TetR-like_transc_reg"/>
</dbReference>
<gene>
    <name evidence="6" type="ORF">GCM10007269_33640</name>
</gene>
<accession>A0ABQ1S2D8</accession>
<evidence type="ECO:0000313" key="7">
    <source>
        <dbReference type="Proteomes" id="UP000629365"/>
    </source>
</evidence>
<evidence type="ECO:0000256" key="1">
    <source>
        <dbReference type="ARBA" id="ARBA00023015"/>
    </source>
</evidence>
<evidence type="ECO:0000259" key="5">
    <source>
        <dbReference type="PROSITE" id="PS50977"/>
    </source>
</evidence>
<evidence type="ECO:0000313" key="6">
    <source>
        <dbReference type="EMBL" id="GGD88142.1"/>
    </source>
</evidence>
<dbReference type="Gene3D" id="1.10.357.10">
    <property type="entry name" value="Tetracycline Repressor, domain 2"/>
    <property type="match status" value="1"/>
</dbReference>
<proteinExistence type="predicted"/>
<dbReference type="SUPFAM" id="SSF48498">
    <property type="entry name" value="Tetracyclin repressor-like, C-terminal domain"/>
    <property type="match status" value="1"/>
</dbReference>
<keyword evidence="3" id="KW-0804">Transcription</keyword>
<feature type="DNA-binding region" description="H-T-H motif" evidence="4">
    <location>
        <begin position="33"/>
        <end position="52"/>
    </location>
</feature>
<sequence length="205" mass="22293">MGEQKTLRADAQRNVDRVLDAAITCLGRDPNATMQEIASEAGVGRVTAYAHFSSRATLVEAALARTIDRGEAVLSSIDLDGDPKEALDRFIDASWELSAISSNVWVAAHEHLSPTQVRTLHDQPAERAHLLLRRGQHMGLFRTDLPAEWLVDTLHALMKLALDQVVNGKLENAKAASYVARSIVSLWGVQPVVGSPIRTADSNVV</sequence>
<organism evidence="6 7">
    <name type="scientific">Microbacterium murale</name>
    <dbReference type="NCBI Taxonomy" id="1081040"/>
    <lineage>
        <taxon>Bacteria</taxon>
        <taxon>Bacillati</taxon>
        <taxon>Actinomycetota</taxon>
        <taxon>Actinomycetes</taxon>
        <taxon>Micrococcales</taxon>
        <taxon>Microbacteriaceae</taxon>
        <taxon>Microbacterium</taxon>
    </lineage>
</organism>
<evidence type="ECO:0000256" key="4">
    <source>
        <dbReference type="PROSITE-ProRule" id="PRU00335"/>
    </source>
</evidence>